<feature type="transmembrane region" description="Helical" evidence="7">
    <location>
        <begin position="69"/>
        <end position="90"/>
    </location>
</feature>
<evidence type="ECO:0000313" key="9">
    <source>
        <dbReference type="EMBL" id="TGG92952.1"/>
    </source>
</evidence>
<dbReference type="SUPFAM" id="SSF103473">
    <property type="entry name" value="MFS general substrate transporter"/>
    <property type="match status" value="1"/>
</dbReference>
<keyword evidence="4 7" id="KW-0812">Transmembrane</keyword>
<dbReference type="AlphaFoldDB" id="A0A4Z0W5U2"/>
<organism evidence="9 10">
    <name type="scientific">Natronospirillum operosum</name>
    <dbReference type="NCBI Taxonomy" id="2759953"/>
    <lineage>
        <taxon>Bacteria</taxon>
        <taxon>Pseudomonadati</taxon>
        <taxon>Pseudomonadota</taxon>
        <taxon>Gammaproteobacteria</taxon>
        <taxon>Oceanospirillales</taxon>
        <taxon>Natronospirillaceae</taxon>
        <taxon>Natronospirillum</taxon>
    </lineage>
</organism>
<evidence type="ECO:0000256" key="7">
    <source>
        <dbReference type="SAM" id="Phobius"/>
    </source>
</evidence>
<evidence type="ECO:0000256" key="2">
    <source>
        <dbReference type="ARBA" id="ARBA00008335"/>
    </source>
</evidence>
<dbReference type="PROSITE" id="PS50850">
    <property type="entry name" value="MFS"/>
    <property type="match status" value="1"/>
</dbReference>
<dbReference type="InterPro" id="IPR051788">
    <property type="entry name" value="MFS_Transporter"/>
</dbReference>
<accession>A0A4Z0W5U2</accession>
<dbReference type="InterPro" id="IPR011701">
    <property type="entry name" value="MFS"/>
</dbReference>
<dbReference type="Proteomes" id="UP000297475">
    <property type="component" value="Unassembled WGS sequence"/>
</dbReference>
<feature type="transmembrane region" description="Helical" evidence="7">
    <location>
        <begin position="132"/>
        <end position="154"/>
    </location>
</feature>
<keyword evidence="3" id="KW-0813">Transport</keyword>
<dbReference type="RefSeq" id="WP_135483624.1">
    <property type="nucleotide sequence ID" value="NZ_SRMF01000004.1"/>
</dbReference>
<dbReference type="PANTHER" id="PTHR23514">
    <property type="entry name" value="BYPASS OF STOP CODON PROTEIN 6"/>
    <property type="match status" value="1"/>
</dbReference>
<evidence type="ECO:0000259" key="8">
    <source>
        <dbReference type="PROSITE" id="PS50850"/>
    </source>
</evidence>
<dbReference type="OrthoDB" id="9795150at2"/>
<sequence>MSRTPSVGLIALAFIAFISLGLPDGLLGVAWPSMRADFGQPLDALGLLLVSFTSGYLLSSFFSGAIVRAIGIGLLLAASIAATAIALLGFTAAPAWWLIIPLSSLLGAGAGAIDAGLNNYVAANHSDGVMQWLHASFGVGVTLGPMIMTLGLTLGDSWRIGYWIVGGGQLALALCFLLTARYWDKGKAADAAEAKQRPAPVVESTFRATFGELKAWLSMMLFFLYSGLELTVGFWAFSLLTESREITTERAGFWVAVYWAMFTVGRATAGLYARRLGVDAMVYGGLTLALLAALLLWWNPLPWIGLAALGLAGLAYAPIFPAMVSGTRMRVAPTHITNTIGMQMSGAGLGAAVLPALAGAIAARTSLEAISPFLACVGLLLVGLYGLIRWLPDSPAEAPDQAP</sequence>
<feature type="transmembrane region" description="Helical" evidence="7">
    <location>
        <begin position="369"/>
        <end position="388"/>
    </location>
</feature>
<comment type="similarity">
    <text evidence="2">Belongs to the major facilitator superfamily.</text>
</comment>
<feature type="transmembrane region" description="Helical" evidence="7">
    <location>
        <begin position="44"/>
        <end position="62"/>
    </location>
</feature>
<evidence type="ECO:0000256" key="1">
    <source>
        <dbReference type="ARBA" id="ARBA00004127"/>
    </source>
</evidence>
<dbReference type="GO" id="GO:0012505">
    <property type="term" value="C:endomembrane system"/>
    <property type="evidence" value="ECO:0007669"/>
    <property type="project" value="UniProtKB-SubCell"/>
</dbReference>
<evidence type="ECO:0000256" key="6">
    <source>
        <dbReference type="ARBA" id="ARBA00023136"/>
    </source>
</evidence>
<evidence type="ECO:0000256" key="5">
    <source>
        <dbReference type="ARBA" id="ARBA00022989"/>
    </source>
</evidence>
<reference evidence="9 10" key="1">
    <citation type="submission" date="2019-04" db="EMBL/GenBank/DDBJ databases">
        <title>Natronospirillum operosus gen. nov., sp. nov., a haloalkaliphilic satellite isolated from decaying biomass of laboratory culture of cyanobacterium Geitlerinema sp. and proposal of Natronospirillaceae fam. nov. and Saccharospirillaceae fam. nov.</title>
        <authorList>
            <person name="Kevbrin V."/>
            <person name="Boltyanskaya Y."/>
            <person name="Koziaeva V."/>
            <person name="Grouzdev D.S."/>
            <person name="Park M."/>
            <person name="Cho J."/>
        </authorList>
    </citation>
    <scope>NUCLEOTIDE SEQUENCE [LARGE SCALE GENOMIC DNA]</scope>
    <source>
        <strain evidence="9 10">G-116</strain>
    </source>
</reference>
<keyword evidence="5 7" id="KW-1133">Transmembrane helix</keyword>
<feature type="transmembrane region" description="Helical" evidence="7">
    <location>
        <begin position="251"/>
        <end position="273"/>
    </location>
</feature>
<dbReference type="EMBL" id="SRMF01000004">
    <property type="protein sequence ID" value="TGG92952.1"/>
    <property type="molecule type" value="Genomic_DNA"/>
</dbReference>
<comment type="subcellular location">
    <subcellularLocation>
        <location evidence="1">Endomembrane system</location>
        <topology evidence="1">Multi-pass membrane protein</topology>
    </subcellularLocation>
</comment>
<dbReference type="GO" id="GO:0022857">
    <property type="term" value="F:transmembrane transporter activity"/>
    <property type="evidence" value="ECO:0007669"/>
    <property type="project" value="InterPro"/>
</dbReference>
<dbReference type="Gene3D" id="1.20.1250.20">
    <property type="entry name" value="MFS general substrate transporter like domains"/>
    <property type="match status" value="2"/>
</dbReference>
<dbReference type="InterPro" id="IPR036259">
    <property type="entry name" value="MFS_trans_sf"/>
</dbReference>
<feature type="transmembrane region" description="Helical" evidence="7">
    <location>
        <begin position="160"/>
        <end position="180"/>
    </location>
</feature>
<gene>
    <name evidence="9" type="ORF">E4656_12595</name>
</gene>
<name>A0A4Z0W5U2_9GAMM</name>
<keyword evidence="6 7" id="KW-0472">Membrane</keyword>
<evidence type="ECO:0000256" key="3">
    <source>
        <dbReference type="ARBA" id="ARBA00022448"/>
    </source>
</evidence>
<keyword evidence="10" id="KW-1185">Reference proteome</keyword>
<feature type="transmembrane region" description="Helical" evidence="7">
    <location>
        <begin position="344"/>
        <end position="363"/>
    </location>
</feature>
<evidence type="ECO:0000313" key="10">
    <source>
        <dbReference type="Proteomes" id="UP000297475"/>
    </source>
</evidence>
<feature type="transmembrane region" description="Helical" evidence="7">
    <location>
        <begin position="304"/>
        <end position="324"/>
    </location>
</feature>
<evidence type="ECO:0000256" key="4">
    <source>
        <dbReference type="ARBA" id="ARBA00022692"/>
    </source>
</evidence>
<dbReference type="GO" id="GO:0016020">
    <property type="term" value="C:membrane"/>
    <property type="evidence" value="ECO:0007669"/>
    <property type="project" value="TreeGrafter"/>
</dbReference>
<dbReference type="InterPro" id="IPR020846">
    <property type="entry name" value="MFS_dom"/>
</dbReference>
<dbReference type="PANTHER" id="PTHR23514:SF3">
    <property type="entry name" value="BYPASS OF STOP CODON PROTEIN 6"/>
    <property type="match status" value="1"/>
</dbReference>
<comment type="caution">
    <text evidence="9">The sequence shown here is derived from an EMBL/GenBank/DDBJ whole genome shotgun (WGS) entry which is preliminary data.</text>
</comment>
<feature type="domain" description="Major facilitator superfamily (MFS) profile" evidence="8">
    <location>
        <begin position="9"/>
        <end position="395"/>
    </location>
</feature>
<dbReference type="Pfam" id="PF07690">
    <property type="entry name" value="MFS_1"/>
    <property type="match status" value="1"/>
</dbReference>
<feature type="transmembrane region" description="Helical" evidence="7">
    <location>
        <begin position="216"/>
        <end position="239"/>
    </location>
</feature>
<protein>
    <submittedName>
        <fullName evidence="9">MFS transporter</fullName>
    </submittedName>
</protein>
<feature type="transmembrane region" description="Helical" evidence="7">
    <location>
        <begin position="280"/>
        <end position="298"/>
    </location>
</feature>
<proteinExistence type="inferred from homology"/>